<dbReference type="SUPFAM" id="SSF51412">
    <property type="entry name" value="Inosine monophosphate dehydrogenase (IMPDH)"/>
    <property type="match status" value="1"/>
</dbReference>
<keyword evidence="5" id="KW-1185">Reference proteome</keyword>
<keyword evidence="4" id="KW-0223">Dioxygenase</keyword>
<evidence type="ECO:0000256" key="3">
    <source>
        <dbReference type="ARBA" id="ARBA00023002"/>
    </source>
</evidence>
<organism evidence="4 5">
    <name type="scientific">Actinocorallia herbida</name>
    <dbReference type="NCBI Taxonomy" id="58109"/>
    <lineage>
        <taxon>Bacteria</taxon>
        <taxon>Bacillati</taxon>
        <taxon>Actinomycetota</taxon>
        <taxon>Actinomycetes</taxon>
        <taxon>Streptosporangiales</taxon>
        <taxon>Thermomonosporaceae</taxon>
        <taxon>Actinocorallia</taxon>
    </lineage>
</organism>
<evidence type="ECO:0000256" key="2">
    <source>
        <dbReference type="ARBA" id="ARBA00022643"/>
    </source>
</evidence>
<sequence length="383" mass="41165">MQFLPRAAYSAGVRTRVTELFGIEYPIFAFSHCRDVVAAVSRAGGMGVLGALYFTPEELELELKWIDEHVGGKPYGVDVVMPAKYEGADLGDAEELLGKLQSMIPQEHRDFLEGLLTEHGVEPSTETAGRALLGWTDQTARPQVEVALKHPIALLANALGPPPADVVELAHQHGVKVAGLASSAHHARKQVEVGVDIIVAQGTEAGGHTGEISTMVLIPDVVDEVGDEAIVLAAGGIGRGRQVAAGLALGAEGVWTGSIWLTVDEADTPEQAMPKLLKATSRDTVRSRAWTGKPARFLKTAWTEAWESEKSPGYLPMPMQFMLISDALRRISRSGDGELVTFPVGQIVGSMNQVKPTAQVVYDLMSEFIEATDRLNTLVNDED</sequence>
<keyword evidence="3" id="KW-0560">Oxidoreductase</keyword>
<dbReference type="InterPro" id="IPR004136">
    <property type="entry name" value="NMO"/>
</dbReference>
<name>A0A3N1DA01_9ACTN</name>
<evidence type="ECO:0000313" key="4">
    <source>
        <dbReference type="EMBL" id="ROO89928.1"/>
    </source>
</evidence>
<dbReference type="InterPro" id="IPR013785">
    <property type="entry name" value="Aldolase_TIM"/>
</dbReference>
<reference evidence="4 5" key="1">
    <citation type="submission" date="2018-11" db="EMBL/GenBank/DDBJ databases">
        <title>Sequencing the genomes of 1000 actinobacteria strains.</title>
        <authorList>
            <person name="Klenk H.-P."/>
        </authorList>
    </citation>
    <scope>NUCLEOTIDE SEQUENCE [LARGE SCALE GENOMIC DNA]</scope>
    <source>
        <strain evidence="4 5">DSM 44254</strain>
    </source>
</reference>
<proteinExistence type="predicted"/>
<evidence type="ECO:0000256" key="1">
    <source>
        <dbReference type="ARBA" id="ARBA00022630"/>
    </source>
</evidence>
<dbReference type="CDD" id="cd04730">
    <property type="entry name" value="NPD_like"/>
    <property type="match status" value="1"/>
</dbReference>
<dbReference type="PANTHER" id="PTHR32332:SF38">
    <property type="entry name" value="MONOOXYGENASE RV1533-RELATED"/>
    <property type="match status" value="1"/>
</dbReference>
<dbReference type="GO" id="GO:0018580">
    <property type="term" value="F:nitronate monooxygenase activity"/>
    <property type="evidence" value="ECO:0007669"/>
    <property type="project" value="InterPro"/>
</dbReference>
<evidence type="ECO:0000313" key="5">
    <source>
        <dbReference type="Proteomes" id="UP000272400"/>
    </source>
</evidence>
<dbReference type="PANTHER" id="PTHR32332">
    <property type="entry name" value="2-NITROPROPANE DIOXYGENASE"/>
    <property type="match status" value="1"/>
</dbReference>
<dbReference type="GO" id="GO:0051213">
    <property type="term" value="F:dioxygenase activity"/>
    <property type="evidence" value="ECO:0007669"/>
    <property type="project" value="UniProtKB-KW"/>
</dbReference>
<dbReference type="EMBL" id="RJKE01000001">
    <property type="protein sequence ID" value="ROO89928.1"/>
    <property type="molecule type" value="Genomic_DNA"/>
</dbReference>
<keyword evidence="1" id="KW-0285">Flavoprotein</keyword>
<dbReference type="AlphaFoldDB" id="A0A3N1DA01"/>
<dbReference type="Pfam" id="PF03060">
    <property type="entry name" value="NMO"/>
    <property type="match status" value="1"/>
</dbReference>
<dbReference type="Gene3D" id="3.20.20.70">
    <property type="entry name" value="Aldolase class I"/>
    <property type="match status" value="1"/>
</dbReference>
<keyword evidence="2" id="KW-0288">FMN</keyword>
<comment type="caution">
    <text evidence="4">The sequence shown here is derived from an EMBL/GenBank/DDBJ whole genome shotgun (WGS) entry which is preliminary data.</text>
</comment>
<accession>A0A3N1DA01</accession>
<protein>
    <submittedName>
        <fullName evidence="4">NAD(P)H-dependent flavin oxidoreductase YrpB (Nitropropane dioxygenase family)</fullName>
    </submittedName>
</protein>
<gene>
    <name evidence="4" type="ORF">EDD29_7638</name>
</gene>
<dbReference type="Proteomes" id="UP000272400">
    <property type="component" value="Unassembled WGS sequence"/>
</dbReference>